<accession>A0ABS7UCG6</accession>
<feature type="compositionally biased region" description="Low complexity" evidence="3">
    <location>
        <begin position="50"/>
        <end position="59"/>
    </location>
</feature>
<name>A0ABS7UCG6_9ACTN</name>
<proteinExistence type="inferred from homology"/>
<dbReference type="Pfam" id="PF13458">
    <property type="entry name" value="Peripla_BP_6"/>
    <property type="match status" value="1"/>
</dbReference>
<dbReference type="SUPFAM" id="SSF53822">
    <property type="entry name" value="Periplasmic binding protein-like I"/>
    <property type="match status" value="1"/>
</dbReference>
<protein>
    <submittedName>
        <fullName evidence="6">ABC transporter substrate-binding protein</fullName>
    </submittedName>
</protein>
<feature type="chain" id="PRO_5046151973" evidence="4">
    <location>
        <begin position="22"/>
        <end position="481"/>
    </location>
</feature>
<dbReference type="PANTHER" id="PTHR47235:SF1">
    <property type="entry name" value="BLR6548 PROTEIN"/>
    <property type="match status" value="1"/>
</dbReference>
<organism evidence="6 7">
    <name type="scientific">Nocardioides mangrovi</name>
    <dbReference type="NCBI Taxonomy" id="2874580"/>
    <lineage>
        <taxon>Bacteria</taxon>
        <taxon>Bacillati</taxon>
        <taxon>Actinomycetota</taxon>
        <taxon>Actinomycetes</taxon>
        <taxon>Propionibacteriales</taxon>
        <taxon>Nocardioidaceae</taxon>
        <taxon>Nocardioides</taxon>
    </lineage>
</organism>
<dbReference type="RefSeq" id="WP_224122941.1">
    <property type="nucleotide sequence ID" value="NZ_JAIQZJ010000005.1"/>
</dbReference>
<feature type="compositionally biased region" description="Low complexity" evidence="3">
    <location>
        <begin position="86"/>
        <end position="103"/>
    </location>
</feature>
<evidence type="ECO:0000256" key="2">
    <source>
        <dbReference type="ARBA" id="ARBA00022729"/>
    </source>
</evidence>
<dbReference type="InterPro" id="IPR028081">
    <property type="entry name" value="Leu-bd"/>
</dbReference>
<feature type="signal peptide" evidence="4">
    <location>
        <begin position="1"/>
        <end position="21"/>
    </location>
</feature>
<evidence type="ECO:0000256" key="1">
    <source>
        <dbReference type="ARBA" id="ARBA00010062"/>
    </source>
</evidence>
<dbReference type="InterPro" id="IPR028082">
    <property type="entry name" value="Peripla_BP_I"/>
</dbReference>
<dbReference type="Proteomes" id="UP000780875">
    <property type="component" value="Unassembled WGS sequence"/>
</dbReference>
<comment type="caution">
    <text evidence="6">The sequence shown here is derived from an EMBL/GenBank/DDBJ whole genome shotgun (WGS) entry which is preliminary data.</text>
</comment>
<reference evidence="6 7" key="1">
    <citation type="submission" date="2021-09" db="EMBL/GenBank/DDBJ databases">
        <title>Whole genome sequence of Nocardioides sp. GBK3QG-3.</title>
        <authorList>
            <person name="Tuo L."/>
        </authorList>
    </citation>
    <scope>NUCLEOTIDE SEQUENCE [LARGE SCALE GENOMIC DNA]</scope>
    <source>
        <strain evidence="6 7">GBK3QG-3</strain>
    </source>
</reference>
<dbReference type="PANTHER" id="PTHR47235">
    <property type="entry name" value="BLR6548 PROTEIN"/>
    <property type="match status" value="1"/>
</dbReference>
<evidence type="ECO:0000313" key="7">
    <source>
        <dbReference type="Proteomes" id="UP000780875"/>
    </source>
</evidence>
<evidence type="ECO:0000313" key="6">
    <source>
        <dbReference type="EMBL" id="MBZ5738570.1"/>
    </source>
</evidence>
<dbReference type="Gene3D" id="3.40.50.2300">
    <property type="match status" value="2"/>
</dbReference>
<evidence type="ECO:0000256" key="3">
    <source>
        <dbReference type="SAM" id="MobiDB-lite"/>
    </source>
</evidence>
<dbReference type="PROSITE" id="PS51257">
    <property type="entry name" value="PROKAR_LIPOPROTEIN"/>
    <property type="match status" value="1"/>
</dbReference>
<feature type="compositionally biased region" description="Gly residues" evidence="3">
    <location>
        <begin position="37"/>
        <end position="49"/>
    </location>
</feature>
<dbReference type="EMBL" id="JAIQZJ010000005">
    <property type="protein sequence ID" value="MBZ5738570.1"/>
    <property type="molecule type" value="Genomic_DNA"/>
</dbReference>
<keyword evidence="2 4" id="KW-0732">Signal</keyword>
<feature type="region of interest" description="Disordered" evidence="3">
    <location>
        <begin position="37"/>
        <end position="103"/>
    </location>
</feature>
<feature type="domain" description="Leucine-binding protein" evidence="5">
    <location>
        <begin position="118"/>
        <end position="457"/>
    </location>
</feature>
<gene>
    <name evidence="6" type="ORF">K8U61_10390</name>
</gene>
<comment type="similarity">
    <text evidence="1">Belongs to the leucine-binding protein family.</text>
</comment>
<sequence>MNRTALAAMAASASLVLGLTACGSQLDPETVAAVGGTGVGTSDTGGGTAAGPDGSVPGTTTGGGGSTGDGGTGGSSATGGSGGDGAATEGTGANAATGSAKAGSCDGFKNQTGITDDTITLGNASDISGPVPGLFESAQEGARAYVAYFNSQSDICGRKLQLVTYDSRTDAAADQQAYAKGCDETFAMVGSMSAFDSGGASTAQGCGLPDIRAAATTTDRQACTTCFAAESANAHEFQNAVPDYVIKNFPDAADHAAMLYINAGAAAENGKTQAAAMTKRGMHFDYVQGIDISEFNYAPYVQQMKDKGVEYVQMIASSAQFVRLAQAMKQQGFKPDVFMIDPTAYSPEYVESGGDAVEGTTVFINFTPFEEAGSNRELQLYLSWLDQVKPGATPSFFGLFAWSAARLFVERATGLGARLSRSALVADLKTVDDWTANGLHAPQLVGSKHAPPCWRFIRLEHGKWVPAGGTRYQCSGVTTVG</sequence>
<evidence type="ECO:0000256" key="4">
    <source>
        <dbReference type="SAM" id="SignalP"/>
    </source>
</evidence>
<keyword evidence="7" id="KW-1185">Reference proteome</keyword>
<evidence type="ECO:0000259" key="5">
    <source>
        <dbReference type="Pfam" id="PF13458"/>
    </source>
</evidence>
<feature type="compositionally biased region" description="Gly residues" evidence="3">
    <location>
        <begin position="60"/>
        <end position="85"/>
    </location>
</feature>